<gene>
    <name evidence="1" type="ORF">PPL_09349</name>
</gene>
<comment type="caution">
    <text evidence="1">The sequence shown here is derived from an EMBL/GenBank/DDBJ whole genome shotgun (WGS) entry which is preliminary data.</text>
</comment>
<reference evidence="1 2" key="1">
    <citation type="journal article" date="2011" name="Genome Res.">
        <title>Phylogeny-wide analysis of social amoeba genomes highlights ancient origins for complex intercellular communication.</title>
        <authorList>
            <person name="Heidel A.J."/>
            <person name="Lawal H.M."/>
            <person name="Felder M."/>
            <person name="Schilde C."/>
            <person name="Helps N.R."/>
            <person name="Tunggal B."/>
            <person name="Rivero F."/>
            <person name="John U."/>
            <person name="Schleicher M."/>
            <person name="Eichinger L."/>
            <person name="Platzer M."/>
            <person name="Noegel A.A."/>
            <person name="Schaap P."/>
            <person name="Gloeckner G."/>
        </authorList>
    </citation>
    <scope>NUCLEOTIDE SEQUENCE [LARGE SCALE GENOMIC DNA]</scope>
    <source>
        <strain evidence="2">ATCC 26659 / Pp 5 / PN500</strain>
    </source>
</reference>
<name>D3BLB7_HETP5</name>
<dbReference type="Proteomes" id="UP000001396">
    <property type="component" value="Unassembled WGS sequence"/>
</dbReference>
<dbReference type="AlphaFoldDB" id="D3BLB7"/>
<dbReference type="InterPro" id="IPR019410">
    <property type="entry name" value="Methyltransf_16"/>
</dbReference>
<evidence type="ECO:0000313" key="2">
    <source>
        <dbReference type="Proteomes" id="UP000001396"/>
    </source>
</evidence>
<dbReference type="InterPro" id="IPR029063">
    <property type="entry name" value="SAM-dependent_MTases_sf"/>
</dbReference>
<dbReference type="PANTHER" id="PTHR14614:SF132">
    <property type="entry name" value="PROTEIN-LYSINE METHYLTRANSFERASE C42C1.13"/>
    <property type="match status" value="1"/>
</dbReference>
<proteinExistence type="predicted"/>
<organism evidence="1 2">
    <name type="scientific">Heterostelium pallidum (strain ATCC 26659 / Pp 5 / PN500)</name>
    <name type="common">Cellular slime mold</name>
    <name type="synonym">Polysphondylium pallidum</name>
    <dbReference type="NCBI Taxonomy" id="670386"/>
    <lineage>
        <taxon>Eukaryota</taxon>
        <taxon>Amoebozoa</taxon>
        <taxon>Evosea</taxon>
        <taxon>Eumycetozoa</taxon>
        <taxon>Dictyostelia</taxon>
        <taxon>Acytosteliales</taxon>
        <taxon>Acytosteliaceae</taxon>
        <taxon>Heterostelium</taxon>
    </lineage>
</organism>
<evidence type="ECO:0000313" key="1">
    <source>
        <dbReference type="EMBL" id="EFA77851.1"/>
    </source>
</evidence>
<dbReference type="EMBL" id="ADBJ01000039">
    <property type="protein sequence ID" value="EFA77851.1"/>
    <property type="molecule type" value="Genomic_DNA"/>
</dbReference>
<dbReference type="RefSeq" id="XP_020429979.1">
    <property type="nucleotide sequence ID" value="XM_020580146.1"/>
</dbReference>
<dbReference type="SUPFAM" id="SSF53335">
    <property type="entry name" value="S-adenosyl-L-methionine-dependent methyltransferases"/>
    <property type="match status" value="1"/>
</dbReference>
<dbReference type="PANTHER" id="PTHR14614">
    <property type="entry name" value="HEPATOCELLULAR CARCINOMA-ASSOCIATED ANTIGEN"/>
    <property type="match status" value="1"/>
</dbReference>
<dbReference type="InParanoid" id="D3BLB7"/>
<protein>
    <submittedName>
        <fullName evidence="1">Uncharacterized protein</fullName>
    </submittedName>
</protein>
<sequence>MSSEGEDDVGVFDLFPPSEDIEIYKYNFGDLELSIRGQELQNQNIQPSTGLLPWPAASIMSSFIAKHNELFVDKNVLELGTGVGICGLIASRYARSVLLSDGDTATFDQLNKNIELNSHLYNVNGPSSSSLSQSKKPKAIKLRWGKDETLEQLKSDLCFQPYDIIIGSDLIYQDSSIEPLFYTVNQLLAETSDATFYLSFLDRKNHLPTVERVSKQFGFNLSYLFKQILSNNNKVILLKIVF</sequence>
<keyword evidence="2" id="KW-1185">Reference proteome</keyword>
<dbReference type="Gene3D" id="3.40.50.150">
    <property type="entry name" value="Vaccinia Virus protein VP39"/>
    <property type="match status" value="1"/>
</dbReference>
<dbReference type="GeneID" id="31364824"/>
<accession>D3BLB7</accession>
<dbReference type="OMA" id="DFLSDFM"/>
<dbReference type="Pfam" id="PF10294">
    <property type="entry name" value="Methyltransf_16"/>
    <property type="match status" value="1"/>
</dbReference>